<feature type="domain" description="Serine aminopeptidase S33" evidence="1">
    <location>
        <begin position="26"/>
        <end position="288"/>
    </location>
</feature>
<evidence type="ECO:0000313" key="3">
    <source>
        <dbReference type="Proteomes" id="UP001172778"/>
    </source>
</evidence>
<keyword evidence="3" id="KW-1185">Reference proteome</keyword>
<comment type="caution">
    <text evidence="2">The sequence shown here is derived from an EMBL/GenBank/DDBJ whole genome shotgun (WGS) entry which is preliminary data.</text>
</comment>
<dbReference type="SUPFAM" id="SSF53474">
    <property type="entry name" value="alpha/beta-Hydrolases"/>
    <property type="match status" value="1"/>
</dbReference>
<reference evidence="2" key="1">
    <citation type="submission" date="2023-03" db="EMBL/GenBank/DDBJ databases">
        <title>Chitinimonas shenzhenensis gen. nov., sp. nov., a novel member of family Burkholderiaceae isolated from activated sludge collected in Shen Zhen, China.</title>
        <authorList>
            <person name="Wang X."/>
        </authorList>
    </citation>
    <scope>NUCLEOTIDE SEQUENCE</scope>
    <source>
        <strain evidence="2">DQS-5</strain>
    </source>
</reference>
<protein>
    <submittedName>
        <fullName evidence="2">Alpha/beta hydrolase</fullName>
    </submittedName>
</protein>
<dbReference type="RefSeq" id="WP_284098964.1">
    <property type="nucleotide sequence ID" value="NZ_JARRAF010000001.1"/>
</dbReference>
<proteinExistence type="predicted"/>
<dbReference type="InterPro" id="IPR029058">
    <property type="entry name" value="AB_hydrolase_fold"/>
</dbReference>
<dbReference type="PANTHER" id="PTHR11614">
    <property type="entry name" value="PHOSPHOLIPASE-RELATED"/>
    <property type="match status" value="1"/>
</dbReference>
<keyword evidence="2" id="KW-0378">Hydrolase</keyword>
<dbReference type="GO" id="GO:0016787">
    <property type="term" value="F:hydrolase activity"/>
    <property type="evidence" value="ECO:0007669"/>
    <property type="project" value="UniProtKB-KW"/>
</dbReference>
<dbReference type="EMBL" id="JARRAF010000001">
    <property type="protein sequence ID" value="MDK2122685.1"/>
    <property type="molecule type" value="Genomic_DNA"/>
</dbReference>
<dbReference type="InterPro" id="IPR051044">
    <property type="entry name" value="MAG_DAG_Lipase"/>
</dbReference>
<organism evidence="2 3">
    <name type="scientific">Parachitinimonas caeni</name>
    <dbReference type="NCBI Taxonomy" id="3031301"/>
    <lineage>
        <taxon>Bacteria</taxon>
        <taxon>Pseudomonadati</taxon>
        <taxon>Pseudomonadota</taxon>
        <taxon>Betaproteobacteria</taxon>
        <taxon>Neisseriales</taxon>
        <taxon>Chitinibacteraceae</taxon>
        <taxon>Parachitinimonas</taxon>
    </lineage>
</organism>
<name>A0ABT7DRK6_9NEIS</name>
<sequence length="315" mass="34699">MERYTLPASDGISLAAYRWLPVGDCQRVLQISHGMAEHMARYDRLARQLNAHGIAVYGHDHRGHGQTAPAGTLGDFGPKADWGQVVADVLQVAGYARQQHPNRPIILLGHSMGSFIARAALQRAPTAYAGAVVSATGFRQAPFARLMSHLASWVGRRRGEDKPSTFLSKLAFGSFNLRFLPNRTAFDWLSRDAAEVDRYIADPLCGFDCSPRLWYQLLTGIAALEQDEKRPGVLPPAMPLWLIAGTHDPVSLGGLGMRQLAQRYQQAGAGQVSVSLYPAGRHELFNDNNRDEVSADLLRWLTTYWPKEAEKAAGE</sequence>
<dbReference type="Pfam" id="PF12146">
    <property type="entry name" value="Hydrolase_4"/>
    <property type="match status" value="1"/>
</dbReference>
<dbReference type="Proteomes" id="UP001172778">
    <property type="component" value="Unassembled WGS sequence"/>
</dbReference>
<evidence type="ECO:0000259" key="1">
    <source>
        <dbReference type="Pfam" id="PF12146"/>
    </source>
</evidence>
<gene>
    <name evidence="2" type="ORF">PZA18_01340</name>
</gene>
<dbReference type="Gene3D" id="3.40.50.1820">
    <property type="entry name" value="alpha/beta hydrolase"/>
    <property type="match status" value="1"/>
</dbReference>
<dbReference type="InterPro" id="IPR022742">
    <property type="entry name" value="Hydrolase_4"/>
</dbReference>
<evidence type="ECO:0000313" key="2">
    <source>
        <dbReference type="EMBL" id="MDK2122685.1"/>
    </source>
</evidence>
<accession>A0ABT7DRK6</accession>